<dbReference type="Proteomes" id="UP000281708">
    <property type="component" value="Unassembled WGS sequence"/>
</dbReference>
<dbReference type="Pfam" id="PF00590">
    <property type="entry name" value="TP_methylase"/>
    <property type="match status" value="1"/>
</dbReference>
<evidence type="ECO:0000256" key="5">
    <source>
        <dbReference type="ARBA" id="ARBA00023244"/>
    </source>
</evidence>
<evidence type="ECO:0000259" key="7">
    <source>
        <dbReference type="Pfam" id="PF02602"/>
    </source>
</evidence>
<evidence type="ECO:0000313" key="8">
    <source>
        <dbReference type="EMBL" id="RLV50492.1"/>
    </source>
</evidence>
<dbReference type="SUPFAM" id="SSF53790">
    <property type="entry name" value="Tetrapyrrole methylase"/>
    <property type="match status" value="1"/>
</dbReference>
<dbReference type="EC" id="2.1.1.107" evidence="1"/>
<dbReference type="InterPro" id="IPR035996">
    <property type="entry name" value="4pyrrol_Methylase_sf"/>
</dbReference>
<dbReference type="PANTHER" id="PTHR45790:SF3">
    <property type="entry name" value="S-ADENOSYL-L-METHIONINE-DEPENDENT UROPORPHYRINOGEN III METHYLTRANSFERASE, CHLOROPLASTIC"/>
    <property type="match status" value="1"/>
</dbReference>
<evidence type="ECO:0000256" key="3">
    <source>
        <dbReference type="ARBA" id="ARBA00022679"/>
    </source>
</evidence>
<evidence type="ECO:0000256" key="4">
    <source>
        <dbReference type="ARBA" id="ARBA00022691"/>
    </source>
</evidence>
<dbReference type="GO" id="GO:0019354">
    <property type="term" value="P:siroheme biosynthetic process"/>
    <property type="evidence" value="ECO:0007669"/>
    <property type="project" value="TreeGrafter"/>
</dbReference>
<dbReference type="EMBL" id="RDBE01000001">
    <property type="protein sequence ID" value="RLV50492.1"/>
    <property type="molecule type" value="Genomic_DNA"/>
</dbReference>
<keyword evidence="5" id="KW-0627">Porphyrin biosynthesis</keyword>
<dbReference type="InterPro" id="IPR014776">
    <property type="entry name" value="4pyrrole_Mease_sub2"/>
</dbReference>
<feature type="domain" description="Tetrapyrrole methylase" evidence="6">
    <location>
        <begin position="13"/>
        <end position="219"/>
    </location>
</feature>
<name>A0A3L8P691_9ACTN</name>
<dbReference type="CDD" id="cd06578">
    <property type="entry name" value="HemD"/>
    <property type="match status" value="1"/>
</dbReference>
<dbReference type="GO" id="GO:0004852">
    <property type="term" value="F:uroporphyrinogen-III synthase activity"/>
    <property type="evidence" value="ECO:0007669"/>
    <property type="project" value="InterPro"/>
</dbReference>
<keyword evidence="3 8" id="KW-0808">Transferase</keyword>
<dbReference type="AlphaFoldDB" id="A0A3L8P691"/>
<keyword evidence="2 8" id="KW-0489">Methyltransferase</keyword>
<dbReference type="InterPro" id="IPR003043">
    <property type="entry name" value="Uropor_MeTrfase_CS"/>
</dbReference>
<keyword evidence="9" id="KW-1185">Reference proteome</keyword>
<dbReference type="OrthoDB" id="9815856at2"/>
<protein>
    <recommendedName>
        <fullName evidence="1">uroporphyrinogen-III C-methyltransferase</fullName>
        <ecNumber evidence="1">2.1.1.107</ecNumber>
    </recommendedName>
</protein>
<dbReference type="InterPro" id="IPR036108">
    <property type="entry name" value="4pyrrol_syn_uPrphyn_synt_sf"/>
</dbReference>
<keyword evidence="4" id="KW-0949">S-adenosyl-L-methionine</keyword>
<gene>
    <name evidence="8" type="ORF">D9V37_00410</name>
</gene>
<feature type="domain" description="Tetrapyrrole biosynthesis uroporphyrinogen III synthase" evidence="7">
    <location>
        <begin position="271"/>
        <end position="500"/>
    </location>
</feature>
<dbReference type="FunFam" id="3.40.50.10090:FF:000001">
    <property type="entry name" value="Bifunctional uroporphyrinogen-III C-methyltransferase/uroporphyrinogen-III synthase"/>
    <property type="match status" value="1"/>
</dbReference>
<evidence type="ECO:0000313" key="9">
    <source>
        <dbReference type="Proteomes" id="UP000281708"/>
    </source>
</evidence>
<dbReference type="FunFam" id="3.40.50.10090:FF:000002">
    <property type="entry name" value="Bifunctional uroporphyrinogen-III C-methyltransferase/uroporphyrinogen-III synthase"/>
    <property type="match status" value="1"/>
</dbReference>
<organism evidence="8 9">
    <name type="scientific">Nocardioides mangrovicus</name>
    <dbReference type="NCBI Taxonomy" id="2478913"/>
    <lineage>
        <taxon>Bacteria</taxon>
        <taxon>Bacillati</taxon>
        <taxon>Actinomycetota</taxon>
        <taxon>Actinomycetes</taxon>
        <taxon>Propionibacteriales</taxon>
        <taxon>Nocardioidaceae</taxon>
        <taxon>Nocardioides</taxon>
    </lineage>
</organism>
<dbReference type="SUPFAM" id="SSF69618">
    <property type="entry name" value="HemD-like"/>
    <property type="match status" value="1"/>
</dbReference>
<dbReference type="InterPro" id="IPR000878">
    <property type="entry name" value="4pyrrol_Mease"/>
</dbReference>
<dbReference type="InterPro" id="IPR014777">
    <property type="entry name" value="4pyrrole_Mease_sub1"/>
</dbReference>
<dbReference type="PROSITE" id="PS00839">
    <property type="entry name" value="SUMT_1"/>
    <property type="match status" value="1"/>
</dbReference>
<dbReference type="RefSeq" id="WP_121804173.1">
    <property type="nucleotide sequence ID" value="NZ_RDBE01000001.1"/>
</dbReference>
<comment type="caution">
    <text evidence="8">The sequence shown here is derived from an EMBL/GenBank/DDBJ whole genome shotgun (WGS) entry which is preliminary data.</text>
</comment>
<dbReference type="InterPro" id="IPR050161">
    <property type="entry name" value="Siro_Cobalamin_biosynth"/>
</dbReference>
<dbReference type="GO" id="GO:0032259">
    <property type="term" value="P:methylation"/>
    <property type="evidence" value="ECO:0007669"/>
    <property type="project" value="UniProtKB-KW"/>
</dbReference>
<proteinExistence type="predicted"/>
<reference evidence="8 9" key="1">
    <citation type="submission" date="2018-10" db="EMBL/GenBank/DDBJ databases">
        <title>Marmoricola sp. 4Q3S-7 whole genome shotgun sequence.</title>
        <authorList>
            <person name="Li F."/>
        </authorList>
    </citation>
    <scope>NUCLEOTIDE SEQUENCE [LARGE SCALE GENOMIC DNA]</scope>
    <source>
        <strain evidence="8 9">4Q3S-7</strain>
    </source>
</reference>
<sequence>MTTKKAVKRPGWVSFVGSGPGDPDLLTVRAVDLIRSADVVVTEIPGHEALVRSLLTDDAGIDLVDGSFGEDGTPLTTAARAKVVVREAKAGRRVVRLVAGDPFVNASGPEEAQAVVKAGIGFEVVPGVSSATAVPAYAGIPVTSKDHREFGVVSAVDPKVDWKANAHHDTLVVLNAGDRLDVVSRELIDAGRAPETPVAVTHAGTTTGQETLVSTLAEVVRDAKAARIASPVVTVVGEVVDLRSTLSWFETKPLFGWRVLVPRTKEQAGSLSARLRGFGAVPEEVPTISVEPPRNPQQMDKAIRGLVEGRYEWIAFTSVNAVKAVREKFEDYGLDARAFSGLKIAAVGDKTAEAIAAWGLVADLVPSGEQSARGLLEDWPPYDDVLDPINRVFLPRADIATENLVAGLVDLGWEVDDVTAYRTVRAAPPAAPVREAIKTGKFDAVVFTSSSTVRNLVGIAGKPHTSTIIAVIGPATAKTAEEHGLRVDVLAPNPSVEELVDALADFGSARRAELLEAGLPVTRPSEKRATTRRKATS</sequence>
<dbReference type="Gene3D" id="3.30.950.10">
    <property type="entry name" value="Methyltransferase, Cobalt-precorrin-4 Transmethylase, Domain 2"/>
    <property type="match status" value="1"/>
</dbReference>
<dbReference type="Pfam" id="PF02602">
    <property type="entry name" value="HEM4"/>
    <property type="match status" value="1"/>
</dbReference>
<dbReference type="PANTHER" id="PTHR45790">
    <property type="entry name" value="SIROHEME SYNTHASE-RELATED"/>
    <property type="match status" value="1"/>
</dbReference>
<dbReference type="Gene3D" id="3.40.50.10090">
    <property type="match status" value="2"/>
</dbReference>
<dbReference type="GO" id="GO:0004851">
    <property type="term" value="F:uroporphyrin-III C-methyltransferase activity"/>
    <property type="evidence" value="ECO:0007669"/>
    <property type="project" value="UniProtKB-EC"/>
</dbReference>
<evidence type="ECO:0000259" key="6">
    <source>
        <dbReference type="Pfam" id="PF00590"/>
    </source>
</evidence>
<accession>A0A3L8P691</accession>
<evidence type="ECO:0000256" key="1">
    <source>
        <dbReference type="ARBA" id="ARBA00012162"/>
    </source>
</evidence>
<dbReference type="Gene3D" id="3.40.1010.10">
    <property type="entry name" value="Cobalt-precorrin-4 Transmethylase, Domain 1"/>
    <property type="match status" value="1"/>
</dbReference>
<dbReference type="InterPro" id="IPR003754">
    <property type="entry name" value="4pyrrol_synth_uPrphyn_synth"/>
</dbReference>
<evidence type="ECO:0000256" key="2">
    <source>
        <dbReference type="ARBA" id="ARBA00022603"/>
    </source>
</evidence>